<dbReference type="InterPro" id="IPR013196">
    <property type="entry name" value="HTH_11"/>
</dbReference>
<feature type="domain" description="Helix-turn-helix type 11" evidence="1">
    <location>
        <begin position="13"/>
        <end position="63"/>
    </location>
</feature>
<organism evidence="2 3">
    <name type="scientific">Francisella sciaenopsi</name>
    <dbReference type="NCBI Taxonomy" id="3055034"/>
    <lineage>
        <taxon>Bacteria</taxon>
        <taxon>Pseudomonadati</taxon>
        <taxon>Pseudomonadota</taxon>
        <taxon>Gammaproteobacteria</taxon>
        <taxon>Thiotrichales</taxon>
        <taxon>Francisellaceae</taxon>
        <taxon>Francisella</taxon>
    </lineage>
</organism>
<evidence type="ECO:0000259" key="1">
    <source>
        <dbReference type="Pfam" id="PF08279"/>
    </source>
</evidence>
<dbReference type="Gene3D" id="1.10.10.10">
    <property type="entry name" value="Winged helix-like DNA-binding domain superfamily/Winged helix DNA-binding domain"/>
    <property type="match status" value="1"/>
</dbReference>
<dbReference type="EMBL" id="BTHG01000001">
    <property type="protein sequence ID" value="GMN88617.1"/>
    <property type="molecule type" value="Genomic_DNA"/>
</dbReference>
<evidence type="ECO:0000313" key="3">
    <source>
        <dbReference type="Proteomes" id="UP001628164"/>
    </source>
</evidence>
<sequence>MKSKSDYNKTLDRLLIILNYLNNNPNGYTSSELASELNVSIRTIQRDLSERLSAFPIYKEARKRRFVKGYDLNNNMSTKDILILSIIDKFAESIGGDFNKTTKRILSNVANTNISSIYTL</sequence>
<dbReference type="InterPro" id="IPR036388">
    <property type="entry name" value="WH-like_DNA-bd_sf"/>
</dbReference>
<dbReference type="Pfam" id="PF08279">
    <property type="entry name" value="HTH_11"/>
    <property type="match status" value="1"/>
</dbReference>
<proteinExistence type="predicted"/>
<reference evidence="2 3" key="1">
    <citation type="journal article" date="2024" name="Dis. Aquat. Organ.">
        <title>Francisella sciaenopsi sp. nov. isolated from diseased red drum Sciaenops ocellatus in Florida, USA.</title>
        <authorList>
            <person name="Kawahara M."/>
            <person name="Cody T.T."/>
            <person name="Yanong R.P.E."/>
            <person name="Henderson E."/>
            <person name="Yazdi Z."/>
            <person name="Soto E."/>
        </authorList>
    </citation>
    <scope>NUCLEOTIDE SEQUENCE [LARGE SCALE GENOMIC DNA]</scope>
    <source>
        <strain evidence="2 3">R22-20-7</strain>
    </source>
</reference>
<dbReference type="Proteomes" id="UP001628164">
    <property type="component" value="Unassembled WGS sequence"/>
</dbReference>
<dbReference type="RefSeq" id="WP_407876532.1">
    <property type="nucleotide sequence ID" value="NZ_BTHG01000001.1"/>
</dbReference>
<gene>
    <name evidence="2" type="ORF">fsci_01030</name>
</gene>
<protein>
    <recommendedName>
        <fullName evidence="1">Helix-turn-helix type 11 domain-containing protein</fullName>
    </recommendedName>
</protein>
<dbReference type="InterPro" id="IPR036390">
    <property type="entry name" value="WH_DNA-bd_sf"/>
</dbReference>
<keyword evidence="3" id="KW-1185">Reference proteome</keyword>
<name>A0ABQ6PCE8_9GAMM</name>
<evidence type="ECO:0000313" key="2">
    <source>
        <dbReference type="EMBL" id="GMN88617.1"/>
    </source>
</evidence>
<comment type="caution">
    <text evidence="2">The sequence shown here is derived from an EMBL/GenBank/DDBJ whole genome shotgun (WGS) entry which is preliminary data.</text>
</comment>
<accession>A0ABQ6PCE8</accession>
<dbReference type="SUPFAM" id="SSF46785">
    <property type="entry name" value="Winged helix' DNA-binding domain"/>
    <property type="match status" value="1"/>
</dbReference>